<feature type="domain" description="DUF4283" evidence="1">
    <location>
        <begin position="34"/>
        <end position="107"/>
    </location>
</feature>
<reference evidence="2" key="2">
    <citation type="submission" date="2021-01" db="UniProtKB">
        <authorList>
            <consortium name="EnsemblPlants"/>
        </authorList>
    </citation>
    <scope>IDENTIFICATION</scope>
</reference>
<dbReference type="Gramene" id="QL09p026881:mrna">
    <property type="protein sequence ID" value="QL09p026881:mrna:CDS:2"/>
    <property type="gene ID" value="QL09p026881"/>
</dbReference>
<proteinExistence type="predicted"/>
<evidence type="ECO:0000313" key="2">
    <source>
        <dbReference type="EnsemblPlants" id="QL09p026881:mrna:CDS:2"/>
    </source>
</evidence>
<dbReference type="InterPro" id="IPR025558">
    <property type="entry name" value="DUF4283"/>
</dbReference>
<dbReference type="EMBL" id="LRBV02000009">
    <property type="status" value="NOT_ANNOTATED_CDS"/>
    <property type="molecule type" value="Genomic_DNA"/>
</dbReference>
<keyword evidence="3" id="KW-1185">Reference proteome</keyword>
<organism evidence="2 3">
    <name type="scientific">Quercus lobata</name>
    <name type="common">Valley oak</name>
    <dbReference type="NCBI Taxonomy" id="97700"/>
    <lineage>
        <taxon>Eukaryota</taxon>
        <taxon>Viridiplantae</taxon>
        <taxon>Streptophyta</taxon>
        <taxon>Embryophyta</taxon>
        <taxon>Tracheophyta</taxon>
        <taxon>Spermatophyta</taxon>
        <taxon>Magnoliopsida</taxon>
        <taxon>eudicotyledons</taxon>
        <taxon>Gunneridae</taxon>
        <taxon>Pentapetalae</taxon>
        <taxon>rosids</taxon>
        <taxon>fabids</taxon>
        <taxon>Fagales</taxon>
        <taxon>Fagaceae</taxon>
        <taxon>Quercus</taxon>
    </lineage>
</organism>
<dbReference type="InterPro" id="IPR040256">
    <property type="entry name" value="At4g02000-like"/>
</dbReference>
<accession>A0A7N2RAU6</accession>
<dbReference type="PANTHER" id="PTHR31286:SF167">
    <property type="entry name" value="OS09G0268800 PROTEIN"/>
    <property type="match status" value="1"/>
</dbReference>
<dbReference type="Pfam" id="PF14111">
    <property type="entry name" value="DUF4283"/>
    <property type="match status" value="1"/>
</dbReference>
<dbReference type="AlphaFoldDB" id="A0A7N2RAU6"/>
<protein>
    <recommendedName>
        <fullName evidence="1">DUF4283 domain-containing protein</fullName>
    </recommendedName>
</protein>
<sequence length="177" mass="20975">MEELASQWNNFSLSEKEKASYTFLKEQRSGKFILAAEFLTPRFLNMEAMARTFKQLWRSTMGFKIRNQNEHRVLFVFDNLGDINRIIQNQPWSFDKHLVMLQRYNLNHPVQDLVFLRTKFWFQVHDIPARCYLKMEVAENICEIIGKVQKSTKRADEEGGYLMRVSRAGYNAASVPW</sequence>
<evidence type="ECO:0000313" key="3">
    <source>
        <dbReference type="Proteomes" id="UP000594261"/>
    </source>
</evidence>
<dbReference type="OMA" id="MEGTMER"/>
<dbReference type="EnsemblPlants" id="QL09p026881:mrna">
    <property type="protein sequence ID" value="QL09p026881:mrna:CDS:2"/>
    <property type="gene ID" value="QL09p026881"/>
</dbReference>
<reference evidence="2 3" key="1">
    <citation type="journal article" date="2016" name="G3 (Bethesda)">
        <title>First Draft Assembly and Annotation of the Genome of a California Endemic Oak Quercus lobata Nee (Fagaceae).</title>
        <authorList>
            <person name="Sork V.L."/>
            <person name="Fitz-Gibbon S.T."/>
            <person name="Puiu D."/>
            <person name="Crepeau M."/>
            <person name="Gugger P.F."/>
            <person name="Sherman R."/>
            <person name="Stevens K."/>
            <person name="Langley C.H."/>
            <person name="Pellegrini M."/>
            <person name="Salzberg S.L."/>
        </authorList>
    </citation>
    <scope>NUCLEOTIDE SEQUENCE [LARGE SCALE GENOMIC DNA]</scope>
    <source>
        <strain evidence="2 3">cv. SW786</strain>
    </source>
</reference>
<dbReference type="InParanoid" id="A0A7N2RAU6"/>
<evidence type="ECO:0000259" key="1">
    <source>
        <dbReference type="Pfam" id="PF14111"/>
    </source>
</evidence>
<dbReference type="PANTHER" id="PTHR31286">
    <property type="entry name" value="GLYCINE-RICH CELL WALL STRUCTURAL PROTEIN 1.8-LIKE"/>
    <property type="match status" value="1"/>
</dbReference>
<dbReference type="Proteomes" id="UP000594261">
    <property type="component" value="Chromosome 9"/>
</dbReference>
<name>A0A7N2RAU6_QUELO</name>